<accession>A0AAU9I9J8</accession>
<protein>
    <recommendedName>
        <fullName evidence="3">Ankyrin repeat protein</fullName>
    </recommendedName>
</protein>
<dbReference type="EMBL" id="CAJZBQ010000002">
    <property type="protein sequence ID" value="CAG9310227.1"/>
    <property type="molecule type" value="Genomic_DNA"/>
</dbReference>
<proteinExistence type="predicted"/>
<gene>
    <name evidence="1" type="ORF">BSTOLATCC_MIC1081</name>
</gene>
<sequence>MNNRDQDLLTELKSNQPNYENIRRLLTGNKEILTQILDDSDFGTPLHIAAKIDTRNGTNITKFLIEEFNANPNIKNNGDSIPLYWAFAELNACKNPSLNAIKCLLYHPKFYMNKKSVIRKSVLEFVREHYFNSARGEMIKMLVENKIWHDRLPSILLYKEIKQNYV</sequence>
<evidence type="ECO:0000313" key="1">
    <source>
        <dbReference type="EMBL" id="CAG9310227.1"/>
    </source>
</evidence>
<dbReference type="InterPro" id="IPR002110">
    <property type="entry name" value="Ankyrin_rpt"/>
</dbReference>
<dbReference type="Proteomes" id="UP001162131">
    <property type="component" value="Unassembled WGS sequence"/>
</dbReference>
<reference evidence="1" key="1">
    <citation type="submission" date="2021-09" db="EMBL/GenBank/DDBJ databases">
        <authorList>
            <consortium name="AG Swart"/>
            <person name="Singh M."/>
            <person name="Singh A."/>
            <person name="Seah K."/>
            <person name="Emmerich C."/>
        </authorList>
    </citation>
    <scope>NUCLEOTIDE SEQUENCE</scope>
    <source>
        <strain evidence="1">ATCC30299</strain>
    </source>
</reference>
<dbReference type="Gene3D" id="1.25.40.20">
    <property type="entry name" value="Ankyrin repeat-containing domain"/>
    <property type="match status" value="1"/>
</dbReference>
<keyword evidence="2" id="KW-1185">Reference proteome</keyword>
<dbReference type="SUPFAM" id="SSF48403">
    <property type="entry name" value="Ankyrin repeat"/>
    <property type="match status" value="1"/>
</dbReference>
<evidence type="ECO:0000313" key="2">
    <source>
        <dbReference type="Proteomes" id="UP001162131"/>
    </source>
</evidence>
<dbReference type="Pfam" id="PF00023">
    <property type="entry name" value="Ank"/>
    <property type="match status" value="1"/>
</dbReference>
<evidence type="ECO:0008006" key="3">
    <source>
        <dbReference type="Google" id="ProtNLM"/>
    </source>
</evidence>
<dbReference type="AlphaFoldDB" id="A0AAU9I9J8"/>
<name>A0AAU9I9J8_9CILI</name>
<dbReference type="InterPro" id="IPR036770">
    <property type="entry name" value="Ankyrin_rpt-contain_sf"/>
</dbReference>
<organism evidence="1 2">
    <name type="scientific">Blepharisma stoltei</name>
    <dbReference type="NCBI Taxonomy" id="1481888"/>
    <lineage>
        <taxon>Eukaryota</taxon>
        <taxon>Sar</taxon>
        <taxon>Alveolata</taxon>
        <taxon>Ciliophora</taxon>
        <taxon>Postciliodesmatophora</taxon>
        <taxon>Heterotrichea</taxon>
        <taxon>Heterotrichida</taxon>
        <taxon>Blepharismidae</taxon>
        <taxon>Blepharisma</taxon>
    </lineage>
</organism>
<comment type="caution">
    <text evidence="1">The sequence shown here is derived from an EMBL/GenBank/DDBJ whole genome shotgun (WGS) entry which is preliminary data.</text>
</comment>